<keyword evidence="10" id="KW-1133">Transmembrane helix</keyword>
<organism evidence="13 14">
    <name type="scientific">Pseudoalteromonas luteoviolacea S4060-1</name>
    <dbReference type="NCBI Taxonomy" id="1365257"/>
    <lineage>
        <taxon>Bacteria</taxon>
        <taxon>Pseudomonadati</taxon>
        <taxon>Pseudomonadota</taxon>
        <taxon>Gammaproteobacteria</taxon>
        <taxon>Alteromonadales</taxon>
        <taxon>Pseudoalteromonadaceae</taxon>
        <taxon>Pseudoalteromonas</taxon>
    </lineage>
</organism>
<dbReference type="Proteomes" id="UP000076661">
    <property type="component" value="Unassembled WGS sequence"/>
</dbReference>
<dbReference type="PROSITE" id="PS50109">
    <property type="entry name" value="HIS_KIN"/>
    <property type="match status" value="1"/>
</dbReference>
<comment type="subcellular location">
    <subcellularLocation>
        <location evidence="2">Cell membrane</location>
        <topology evidence="2">Multi-pass membrane protein</topology>
    </subcellularLocation>
</comment>
<dbReference type="InterPro" id="IPR050980">
    <property type="entry name" value="2C_sensor_his_kinase"/>
</dbReference>
<dbReference type="InterPro" id="IPR003660">
    <property type="entry name" value="HAMP_dom"/>
</dbReference>
<sequence length="418" mass="47339">MWRFAVALVAVLLFTSILLGLMIDQVYTSDTDETQLAANDEIELVIPLLRAMAASEKIDLEGFPQLNTRNASIVVRQQDTYPLPAQLNQQLLQGEIIYLETQEQVMAHLLTRNDAILVYQYDKHRLADNQSLGLTLSFYGLLIIVMMVFLAPFINRLVKLRQAAHRFGEGQLDTRLKVGTLWYLRDIELSFNQMADKINVLMDDVKLLAGGLSHELRTPLARVRMGLDTLVETDDEKLRTKYEVRINNQLDEMERLLLHMLDFARLQHSLDEARPVTVDGQKMLNNDVISKFDDALEVQLPNTAFYIKAEQTYLSMALSNIVENAVKYGHARCLLKVVLDKERVIITVSDDGNGINAQQREAIFKPFVRLNHGPERGFGIGLAFSAKIVQRYLGSITVDSCPQLGGARFTLCFSRVNV</sequence>
<evidence type="ECO:0000313" key="14">
    <source>
        <dbReference type="Proteomes" id="UP000076661"/>
    </source>
</evidence>
<evidence type="ECO:0000256" key="3">
    <source>
        <dbReference type="ARBA" id="ARBA00012438"/>
    </source>
</evidence>
<keyword evidence="7" id="KW-0547">Nucleotide-binding</keyword>
<name>A0A167P7U5_9GAMM</name>
<keyword evidence="8" id="KW-0418">Kinase</keyword>
<dbReference type="InterPro" id="IPR036097">
    <property type="entry name" value="HisK_dim/P_sf"/>
</dbReference>
<dbReference type="AlphaFoldDB" id="A0A167P7U5"/>
<evidence type="ECO:0000256" key="10">
    <source>
        <dbReference type="SAM" id="Phobius"/>
    </source>
</evidence>
<evidence type="ECO:0000259" key="12">
    <source>
        <dbReference type="PROSITE" id="PS50885"/>
    </source>
</evidence>
<proteinExistence type="predicted"/>
<feature type="domain" description="Histidine kinase" evidence="11">
    <location>
        <begin position="211"/>
        <end position="417"/>
    </location>
</feature>
<dbReference type="GO" id="GO:0005524">
    <property type="term" value="F:ATP binding"/>
    <property type="evidence" value="ECO:0007669"/>
    <property type="project" value="UniProtKB-KW"/>
</dbReference>
<accession>A0A167P7U5</accession>
<dbReference type="Gene3D" id="1.10.287.130">
    <property type="match status" value="1"/>
</dbReference>
<dbReference type="SUPFAM" id="SSF55874">
    <property type="entry name" value="ATPase domain of HSP90 chaperone/DNA topoisomerase II/histidine kinase"/>
    <property type="match status" value="1"/>
</dbReference>
<dbReference type="PANTHER" id="PTHR44936:SF10">
    <property type="entry name" value="SENSOR PROTEIN RSTB"/>
    <property type="match status" value="1"/>
</dbReference>
<dbReference type="Gene3D" id="3.30.565.10">
    <property type="entry name" value="Histidine kinase-like ATPase, C-terminal domain"/>
    <property type="match status" value="1"/>
</dbReference>
<dbReference type="Pfam" id="PF00512">
    <property type="entry name" value="HisKA"/>
    <property type="match status" value="1"/>
</dbReference>
<evidence type="ECO:0000256" key="4">
    <source>
        <dbReference type="ARBA" id="ARBA00022475"/>
    </source>
</evidence>
<evidence type="ECO:0000256" key="2">
    <source>
        <dbReference type="ARBA" id="ARBA00004651"/>
    </source>
</evidence>
<keyword evidence="10" id="KW-0472">Membrane</keyword>
<feature type="transmembrane region" description="Helical" evidence="10">
    <location>
        <begin position="136"/>
        <end position="158"/>
    </location>
</feature>
<dbReference type="CDD" id="cd06225">
    <property type="entry name" value="HAMP"/>
    <property type="match status" value="1"/>
</dbReference>
<comment type="caution">
    <text evidence="13">The sequence shown here is derived from an EMBL/GenBank/DDBJ whole genome shotgun (WGS) entry which is preliminary data.</text>
</comment>
<dbReference type="InterPro" id="IPR003594">
    <property type="entry name" value="HATPase_dom"/>
</dbReference>
<dbReference type="InterPro" id="IPR005467">
    <property type="entry name" value="His_kinase_dom"/>
</dbReference>
<keyword evidence="5" id="KW-0597">Phosphoprotein</keyword>
<evidence type="ECO:0000256" key="9">
    <source>
        <dbReference type="ARBA" id="ARBA00022840"/>
    </source>
</evidence>
<dbReference type="SMART" id="SM00388">
    <property type="entry name" value="HisKA"/>
    <property type="match status" value="1"/>
</dbReference>
<evidence type="ECO:0000256" key="5">
    <source>
        <dbReference type="ARBA" id="ARBA00022553"/>
    </source>
</evidence>
<evidence type="ECO:0000313" key="13">
    <source>
        <dbReference type="EMBL" id="KZN69661.1"/>
    </source>
</evidence>
<dbReference type="InterPro" id="IPR004358">
    <property type="entry name" value="Sig_transdc_His_kin-like_C"/>
</dbReference>
<dbReference type="SUPFAM" id="SSF47384">
    <property type="entry name" value="Homodimeric domain of signal transducing histidine kinase"/>
    <property type="match status" value="1"/>
</dbReference>
<dbReference type="GO" id="GO:0005886">
    <property type="term" value="C:plasma membrane"/>
    <property type="evidence" value="ECO:0007669"/>
    <property type="project" value="UniProtKB-SubCell"/>
</dbReference>
<evidence type="ECO:0000256" key="1">
    <source>
        <dbReference type="ARBA" id="ARBA00000085"/>
    </source>
</evidence>
<feature type="domain" description="HAMP" evidence="12">
    <location>
        <begin position="151"/>
        <end position="203"/>
    </location>
</feature>
<dbReference type="Pfam" id="PF02518">
    <property type="entry name" value="HATPase_c"/>
    <property type="match status" value="1"/>
</dbReference>
<dbReference type="EC" id="2.7.13.3" evidence="3"/>
<comment type="catalytic activity">
    <reaction evidence="1">
        <text>ATP + protein L-histidine = ADP + protein N-phospho-L-histidine.</text>
        <dbReference type="EC" id="2.7.13.3"/>
    </reaction>
</comment>
<dbReference type="PATRIC" id="fig|1365257.3.peg.586"/>
<dbReference type="EMBL" id="AUXX01000004">
    <property type="protein sequence ID" value="KZN69661.1"/>
    <property type="molecule type" value="Genomic_DNA"/>
</dbReference>
<evidence type="ECO:0000256" key="7">
    <source>
        <dbReference type="ARBA" id="ARBA00022741"/>
    </source>
</evidence>
<keyword evidence="6" id="KW-0808">Transferase</keyword>
<keyword evidence="9" id="KW-0067">ATP-binding</keyword>
<dbReference type="PRINTS" id="PR00344">
    <property type="entry name" value="BCTRLSENSOR"/>
</dbReference>
<dbReference type="PANTHER" id="PTHR44936">
    <property type="entry name" value="SENSOR PROTEIN CREC"/>
    <property type="match status" value="1"/>
</dbReference>
<evidence type="ECO:0000256" key="6">
    <source>
        <dbReference type="ARBA" id="ARBA00022679"/>
    </source>
</evidence>
<reference evidence="13 14" key="1">
    <citation type="submission" date="2013-07" db="EMBL/GenBank/DDBJ databases">
        <title>Comparative Genomic and Metabolomic Analysis of Twelve Strains of Pseudoalteromonas luteoviolacea.</title>
        <authorList>
            <person name="Vynne N.G."/>
            <person name="Mansson M."/>
            <person name="Gram L."/>
        </authorList>
    </citation>
    <scope>NUCLEOTIDE SEQUENCE [LARGE SCALE GENOMIC DNA]</scope>
    <source>
        <strain evidence="13 14">S4060-1</strain>
    </source>
</reference>
<dbReference type="PROSITE" id="PS50885">
    <property type="entry name" value="HAMP"/>
    <property type="match status" value="1"/>
</dbReference>
<dbReference type="SMART" id="SM00387">
    <property type="entry name" value="HATPase_c"/>
    <property type="match status" value="1"/>
</dbReference>
<dbReference type="InterPro" id="IPR036890">
    <property type="entry name" value="HATPase_C_sf"/>
</dbReference>
<evidence type="ECO:0000259" key="11">
    <source>
        <dbReference type="PROSITE" id="PS50109"/>
    </source>
</evidence>
<dbReference type="GO" id="GO:0000155">
    <property type="term" value="F:phosphorelay sensor kinase activity"/>
    <property type="evidence" value="ECO:0007669"/>
    <property type="project" value="InterPro"/>
</dbReference>
<dbReference type="InterPro" id="IPR003661">
    <property type="entry name" value="HisK_dim/P_dom"/>
</dbReference>
<protein>
    <recommendedName>
        <fullName evidence="3">histidine kinase</fullName>
        <ecNumber evidence="3">2.7.13.3</ecNumber>
    </recommendedName>
</protein>
<evidence type="ECO:0000256" key="8">
    <source>
        <dbReference type="ARBA" id="ARBA00022777"/>
    </source>
</evidence>
<keyword evidence="10" id="KW-0812">Transmembrane</keyword>
<dbReference type="CDD" id="cd00082">
    <property type="entry name" value="HisKA"/>
    <property type="match status" value="1"/>
</dbReference>
<gene>
    <name evidence="13" type="ORF">N478_10975</name>
</gene>
<keyword evidence="4" id="KW-1003">Cell membrane</keyword>
<dbReference type="RefSeq" id="WP_063379906.1">
    <property type="nucleotide sequence ID" value="NZ_AUXX01000004.1"/>
</dbReference>